<dbReference type="GO" id="GO:0009231">
    <property type="term" value="P:riboflavin biosynthetic process"/>
    <property type="evidence" value="ECO:0007669"/>
    <property type="project" value="InterPro"/>
</dbReference>
<organism evidence="2 3">
    <name type="scientific">Kribbella rubisoli</name>
    <dbReference type="NCBI Taxonomy" id="3075929"/>
    <lineage>
        <taxon>Bacteria</taxon>
        <taxon>Bacillati</taxon>
        <taxon>Actinomycetota</taxon>
        <taxon>Actinomycetes</taxon>
        <taxon>Propionibacteriales</taxon>
        <taxon>Kribbellaceae</taxon>
        <taxon>Kribbella</taxon>
    </lineage>
</organism>
<proteinExistence type="predicted"/>
<dbReference type="InterPro" id="IPR050765">
    <property type="entry name" value="Riboflavin_Biosynth_HTPR"/>
</dbReference>
<dbReference type="OrthoDB" id="3471498at2"/>
<dbReference type="SUPFAM" id="SSF53597">
    <property type="entry name" value="Dihydrofolate reductase-like"/>
    <property type="match status" value="1"/>
</dbReference>
<evidence type="ECO:0000313" key="2">
    <source>
        <dbReference type="EMBL" id="RZU20603.1"/>
    </source>
</evidence>
<comment type="caution">
    <text evidence="2">The sequence shown here is derived from an EMBL/GenBank/DDBJ whole genome shotgun (WGS) entry which is preliminary data.</text>
</comment>
<gene>
    <name evidence="2" type="ORF">EV645_2840</name>
</gene>
<dbReference type="InterPro" id="IPR002734">
    <property type="entry name" value="RibDG_C"/>
</dbReference>
<dbReference type="InterPro" id="IPR024072">
    <property type="entry name" value="DHFR-like_dom_sf"/>
</dbReference>
<dbReference type="Pfam" id="PF01872">
    <property type="entry name" value="RibD_C"/>
    <property type="match status" value="1"/>
</dbReference>
<dbReference type="PANTHER" id="PTHR38011:SF2">
    <property type="entry name" value="BIFUNCTIONAL DEAMINASE-REDUCTASE DOMAIN PROTEIN"/>
    <property type="match status" value="1"/>
</dbReference>
<sequence>MPPARKVVGGYFLSLDGVAEAPDQFLSGWDDETDASGKRLIETQDVVILGRRTYDEWAGFWPTSDIEPFASFINATPKYVATSTPLEAEWANSQPIEGDLVDFVRNLKSQPGGDIGLHGSISLTRALLTAGLVDELRLTVIPTIAGTGQQLLSGLPAIRLQTLHSTNTPTGHLLVNYRVIH</sequence>
<name>A0A4Q7XCU8_9ACTN</name>
<evidence type="ECO:0000259" key="1">
    <source>
        <dbReference type="Pfam" id="PF01872"/>
    </source>
</evidence>
<feature type="domain" description="Bacterial bifunctional deaminase-reductase C-terminal" evidence="1">
    <location>
        <begin position="6"/>
        <end position="172"/>
    </location>
</feature>
<accession>A0A4Q7XCU8</accession>
<dbReference type="RefSeq" id="WP_130443343.1">
    <property type="nucleotide sequence ID" value="NZ_SHKR01000011.1"/>
</dbReference>
<dbReference type="Proteomes" id="UP000292027">
    <property type="component" value="Unassembled WGS sequence"/>
</dbReference>
<dbReference type="GO" id="GO:0008703">
    <property type="term" value="F:5-amino-6-(5-phosphoribosylamino)uracil reductase activity"/>
    <property type="evidence" value="ECO:0007669"/>
    <property type="project" value="InterPro"/>
</dbReference>
<evidence type="ECO:0000313" key="3">
    <source>
        <dbReference type="Proteomes" id="UP000292027"/>
    </source>
</evidence>
<dbReference type="EMBL" id="SHKR01000011">
    <property type="protein sequence ID" value="RZU20603.1"/>
    <property type="molecule type" value="Genomic_DNA"/>
</dbReference>
<dbReference type="Gene3D" id="3.40.430.10">
    <property type="entry name" value="Dihydrofolate Reductase, subunit A"/>
    <property type="match status" value="1"/>
</dbReference>
<reference evidence="2 3" key="1">
    <citation type="journal article" date="2015" name="Stand. Genomic Sci.">
        <title>Genomic Encyclopedia of Bacterial and Archaeal Type Strains, Phase III: the genomes of soil and plant-associated and newly described type strains.</title>
        <authorList>
            <person name="Whitman W.B."/>
            <person name="Woyke T."/>
            <person name="Klenk H.P."/>
            <person name="Zhou Y."/>
            <person name="Lilburn T.G."/>
            <person name="Beck B.J."/>
            <person name="De Vos P."/>
            <person name="Vandamme P."/>
            <person name="Eisen J.A."/>
            <person name="Garrity G."/>
            <person name="Hugenholtz P."/>
            <person name="Kyrpides N.C."/>
        </authorList>
    </citation>
    <scope>NUCLEOTIDE SEQUENCE [LARGE SCALE GENOMIC DNA]</scope>
    <source>
        <strain evidence="2 3">VKM Ac-2540</strain>
    </source>
</reference>
<protein>
    <submittedName>
        <fullName evidence="2">Dihydrofolate reductase</fullName>
    </submittedName>
</protein>
<dbReference type="PANTHER" id="PTHR38011">
    <property type="entry name" value="DIHYDROFOLATE REDUCTASE FAMILY PROTEIN (AFU_ORTHOLOGUE AFUA_8G06820)"/>
    <property type="match status" value="1"/>
</dbReference>
<dbReference type="AlphaFoldDB" id="A0A4Q7XCU8"/>
<keyword evidence="3" id="KW-1185">Reference proteome</keyword>